<evidence type="ECO:0000256" key="1">
    <source>
        <dbReference type="SAM" id="MobiDB-lite"/>
    </source>
</evidence>
<dbReference type="CDD" id="cd14808">
    <property type="entry name" value="RAP_D3"/>
    <property type="match status" value="1"/>
</dbReference>
<evidence type="ECO:0008006" key="7">
    <source>
        <dbReference type="Google" id="ProtNLM"/>
    </source>
</evidence>
<dbReference type="Pfam" id="PF06401">
    <property type="entry name" value="Alpha-2-MRAP_C"/>
    <property type="match status" value="1"/>
</dbReference>
<name>A0AAN8Q4E0_PATCE</name>
<evidence type="ECO:0000313" key="6">
    <source>
        <dbReference type="Proteomes" id="UP001347796"/>
    </source>
</evidence>
<dbReference type="InterPro" id="IPR037999">
    <property type="entry name" value="RAP_D3"/>
</dbReference>
<dbReference type="GO" id="GO:0050750">
    <property type="term" value="F:low-density lipoprotein particle receptor binding"/>
    <property type="evidence" value="ECO:0007669"/>
    <property type="project" value="InterPro"/>
</dbReference>
<accession>A0AAN8Q4E0</accession>
<dbReference type="InterPro" id="IPR038003">
    <property type="entry name" value="A2-macroglobuin_RAP"/>
</dbReference>
<dbReference type="GO" id="GO:0048259">
    <property type="term" value="P:regulation of receptor-mediated endocytosis"/>
    <property type="evidence" value="ECO:0007669"/>
    <property type="project" value="TreeGrafter"/>
</dbReference>
<dbReference type="GO" id="GO:0048019">
    <property type="term" value="F:receptor antagonist activity"/>
    <property type="evidence" value="ECO:0007669"/>
    <property type="project" value="InterPro"/>
</dbReference>
<protein>
    <recommendedName>
        <fullName evidence="7">Alpha-2-macroglobulin receptor-associated protein</fullName>
    </recommendedName>
</protein>
<feature type="domain" description="Alpha-2-macroglobulin RAP C-terminal" evidence="4">
    <location>
        <begin position="132"/>
        <end position="335"/>
    </location>
</feature>
<dbReference type="Proteomes" id="UP001347796">
    <property type="component" value="Unassembled WGS sequence"/>
</dbReference>
<evidence type="ECO:0000256" key="2">
    <source>
        <dbReference type="SAM" id="SignalP"/>
    </source>
</evidence>
<organism evidence="5 6">
    <name type="scientific">Patella caerulea</name>
    <name type="common">Rayed Mediterranean limpet</name>
    <dbReference type="NCBI Taxonomy" id="87958"/>
    <lineage>
        <taxon>Eukaryota</taxon>
        <taxon>Metazoa</taxon>
        <taxon>Spiralia</taxon>
        <taxon>Lophotrochozoa</taxon>
        <taxon>Mollusca</taxon>
        <taxon>Gastropoda</taxon>
        <taxon>Patellogastropoda</taxon>
        <taxon>Patelloidea</taxon>
        <taxon>Patellidae</taxon>
        <taxon>Patella</taxon>
    </lineage>
</organism>
<dbReference type="PANTHER" id="PTHR16560">
    <property type="entry name" value="ALPHA-2-MACROGLOBULIN RECEPTOR-ASSOCIATED PROTEIN"/>
    <property type="match status" value="1"/>
</dbReference>
<dbReference type="Pfam" id="PF06400">
    <property type="entry name" value="Alpha-2-MRAP_N"/>
    <property type="match status" value="1"/>
</dbReference>
<feature type="domain" description="Alpha-2-macroglobulin receptor-associated protein" evidence="3">
    <location>
        <begin position="14"/>
        <end position="112"/>
    </location>
</feature>
<dbReference type="InterPro" id="IPR009066">
    <property type="entry name" value="MG_RAP_rcpt_1"/>
</dbReference>
<keyword evidence="6" id="KW-1185">Reference proteome</keyword>
<keyword evidence="2" id="KW-0732">Signal</keyword>
<dbReference type="PANTHER" id="PTHR16560:SF2">
    <property type="entry name" value="ALPHA-2-MACROGLOBULIN RECEPTOR-ASSOCIATED PROTEIN"/>
    <property type="match status" value="1"/>
</dbReference>
<comment type="caution">
    <text evidence="5">The sequence shown here is derived from an EMBL/GenBank/DDBJ whole genome shotgun (WGS) entry which is preliminary data.</text>
</comment>
<evidence type="ECO:0000259" key="4">
    <source>
        <dbReference type="Pfam" id="PF06401"/>
    </source>
</evidence>
<sequence length="335" mass="39862">MKRLLILLSITVCLVHNGYANKYSEESNKNWHEEEIRPFRMNKINMLWEKAKKKVEGNRLADLYADLKLHDKLEGKLKKLKSDDMDKDGLQEADVLVRFRNIVFKYNLQDFFPIEDPAWLNDVPTNDKSWPIFSDKKLENIWKAASLSDFSEDELDKLREEFRHQQMKIDEFNALKDQVEDINDNTIHNNKNGGNDFPSAGDKKTAMKDTNRAIKEGYIRLQNMMEKSKDGVDFKDPRVYQLWALVKKANLSEEEMESFREELRHFEHRIEKHEYMQGQVELSKLGLEDEVKDGRYPQKHLDLEEKAKQYKHKMKKLHIDLQNRVNKVIQRHTEL</sequence>
<feature type="region of interest" description="Disordered" evidence="1">
    <location>
        <begin position="185"/>
        <end position="204"/>
    </location>
</feature>
<dbReference type="Gene3D" id="1.20.81.10">
    <property type="entry name" value="RAP domain"/>
    <property type="match status" value="3"/>
</dbReference>
<dbReference type="SUPFAM" id="SSF47045">
    <property type="entry name" value="RAP domain-like"/>
    <property type="match status" value="3"/>
</dbReference>
<dbReference type="InterPro" id="IPR036744">
    <property type="entry name" value="RAP_sf"/>
</dbReference>
<feature type="signal peptide" evidence="2">
    <location>
        <begin position="1"/>
        <end position="20"/>
    </location>
</feature>
<reference evidence="5 6" key="1">
    <citation type="submission" date="2024-01" db="EMBL/GenBank/DDBJ databases">
        <title>The genome of the rayed Mediterranean limpet Patella caerulea (Linnaeus, 1758).</title>
        <authorList>
            <person name="Anh-Thu Weber A."/>
            <person name="Halstead-Nussloch G."/>
        </authorList>
    </citation>
    <scope>NUCLEOTIDE SEQUENCE [LARGE SCALE GENOMIC DNA]</scope>
    <source>
        <strain evidence="5">AATW-2023a</strain>
        <tissue evidence="5">Whole specimen</tissue>
    </source>
</reference>
<proteinExistence type="predicted"/>
<dbReference type="AlphaFoldDB" id="A0AAN8Q4E0"/>
<gene>
    <name evidence="5" type="ORF">SNE40_005214</name>
</gene>
<feature type="chain" id="PRO_5043010355" description="Alpha-2-macroglobulin receptor-associated protein" evidence="2">
    <location>
        <begin position="21"/>
        <end position="335"/>
    </location>
</feature>
<dbReference type="EMBL" id="JAZGQO010000004">
    <property type="protein sequence ID" value="KAK6187121.1"/>
    <property type="molecule type" value="Genomic_DNA"/>
</dbReference>
<dbReference type="GO" id="GO:0005783">
    <property type="term" value="C:endoplasmic reticulum"/>
    <property type="evidence" value="ECO:0007669"/>
    <property type="project" value="InterPro"/>
</dbReference>
<evidence type="ECO:0000259" key="3">
    <source>
        <dbReference type="Pfam" id="PF06400"/>
    </source>
</evidence>
<evidence type="ECO:0000313" key="5">
    <source>
        <dbReference type="EMBL" id="KAK6187121.1"/>
    </source>
</evidence>
<dbReference type="InterPro" id="IPR010483">
    <property type="entry name" value="Alpha_2_MRAP_C"/>
</dbReference>
<dbReference type="GO" id="GO:0008201">
    <property type="term" value="F:heparin binding"/>
    <property type="evidence" value="ECO:0007669"/>
    <property type="project" value="InterPro"/>
</dbReference>